<dbReference type="GeneID" id="121230537"/>
<accession>A0ABM3BWE6</accession>
<proteinExistence type="predicted"/>
<name>A0ABM3BWE6_GOSHI</name>
<dbReference type="Proteomes" id="UP000818029">
    <property type="component" value="Chromosome A06"/>
</dbReference>
<protein>
    <submittedName>
        <fullName evidence="2">Uncharacterized protein</fullName>
    </submittedName>
</protein>
<organism evidence="1 2">
    <name type="scientific">Gossypium hirsutum</name>
    <name type="common">Upland cotton</name>
    <name type="synonym">Gossypium mexicanum</name>
    <dbReference type="NCBI Taxonomy" id="3635"/>
    <lineage>
        <taxon>Eukaryota</taxon>
        <taxon>Viridiplantae</taxon>
        <taxon>Streptophyta</taxon>
        <taxon>Embryophyta</taxon>
        <taxon>Tracheophyta</taxon>
        <taxon>Spermatophyta</taxon>
        <taxon>Magnoliopsida</taxon>
        <taxon>eudicotyledons</taxon>
        <taxon>Gunneridae</taxon>
        <taxon>Pentapetalae</taxon>
        <taxon>rosids</taxon>
        <taxon>malvids</taxon>
        <taxon>Malvales</taxon>
        <taxon>Malvaceae</taxon>
        <taxon>Malvoideae</taxon>
        <taxon>Gossypium</taxon>
    </lineage>
</organism>
<evidence type="ECO:0000313" key="1">
    <source>
        <dbReference type="Proteomes" id="UP000818029"/>
    </source>
</evidence>
<dbReference type="RefSeq" id="XP_040971375.1">
    <property type="nucleotide sequence ID" value="XM_041115441.1"/>
</dbReference>
<keyword evidence="1" id="KW-1185">Reference proteome</keyword>
<sequence length="185" mass="21065">MWHPVPSGNPQKRLRPALVGLTDCIECEPRSSWINQQYLHPVLVGLTDENNSNASRANNDAYKKHLDDMLGIGCLMLATMTLELQKQYEDIVAYDMIQQLKELYEAQAHQERYETYKDLFRCKMVEGSPVGTHVLTIIGYIESLEKLGFPLGVELATDVILQSLSNSFSQFILNFNMNEINKTLP</sequence>
<dbReference type="Pfam" id="PF14223">
    <property type="entry name" value="Retrotran_gag_2"/>
    <property type="match status" value="1"/>
</dbReference>
<evidence type="ECO:0000313" key="2">
    <source>
        <dbReference type="RefSeq" id="XP_040971375.1"/>
    </source>
</evidence>
<gene>
    <name evidence="2" type="primary">LOC121230537</name>
</gene>
<reference evidence="1" key="1">
    <citation type="journal article" date="2020" name="Nat. Genet.">
        <title>Genomic diversifications of five Gossypium allopolyploid species and their impact on cotton improvement.</title>
        <authorList>
            <person name="Chen Z.J."/>
            <person name="Sreedasyam A."/>
            <person name="Ando A."/>
            <person name="Song Q."/>
            <person name="De Santiago L.M."/>
            <person name="Hulse-Kemp A.M."/>
            <person name="Ding M."/>
            <person name="Ye W."/>
            <person name="Kirkbride R.C."/>
            <person name="Jenkins J."/>
            <person name="Plott C."/>
            <person name="Lovell J."/>
            <person name="Lin Y.M."/>
            <person name="Vaughn R."/>
            <person name="Liu B."/>
            <person name="Simpson S."/>
            <person name="Scheffler B.E."/>
            <person name="Wen L."/>
            <person name="Saski C.A."/>
            <person name="Grover C.E."/>
            <person name="Hu G."/>
            <person name="Conover J.L."/>
            <person name="Carlson J.W."/>
            <person name="Shu S."/>
            <person name="Boston L.B."/>
            <person name="Williams M."/>
            <person name="Peterson D.G."/>
            <person name="McGee K."/>
            <person name="Jones D.C."/>
            <person name="Wendel J.F."/>
            <person name="Stelly D.M."/>
            <person name="Grimwood J."/>
            <person name="Schmutz J."/>
        </authorList>
    </citation>
    <scope>NUCLEOTIDE SEQUENCE [LARGE SCALE GENOMIC DNA]</scope>
    <source>
        <strain evidence="1">cv. TM-1</strain>
    </source>
</reference>
<reference evidence="2" key="2">
    <citation type="submission" date="2025-08" db="UniProtKB">
        <authorList>
            <consortium name="RefSeq"/>
        </authorList>
    </citation>
    <scope>IDENTIFICATION</scope>
</reference>